<keyword evidence="3" id="KW-1185">Reference proteome</keyword>
<name>A0A2D1P844_9VIRU</name>
<evidence type="ECO:0000313" key="2">
    <source>
        <dbReference type="EMBL" id="ATO87998.1"/>
    </source>
</evidence>
<dbReference type="Proteomes" id="UP000502123">
    <property type="component" value="Segment"/>
</dbReference>
<dbReference type="KEGG" id="vg:65102014"/>
<reference evidence="2 3" key="1">
    <citation type="submission" date="2017-03" db="EMBL/GenBank/DDBJ databases">
        <title>Identification of Tomato leaf curl virus from Momordica charantia.</title>
        <authorList>
            <person name="Karthikeyan M."/>
            <person name="Jebasingh T."/>
        </authorList>
    </citation>
    <scope>NUCLEOTIDE SEQUENCE [LARGE SCALE GENOMIC DNA]</scope>
    <source>
        <strain evidence="3">severe</strain>
    </source>
</reference>
<sequence length="175" mass="19574">MEHTSSNAKDPHPAIEIIAQRMLLEQPGPGSLECSPSQGATRGRRWNVLRKTQKSSDWPTLNCIVAAWRLGLIRSSLVWYSLYLTDLGSAWLRRYWTKAQMIELSYGCMALKATKERPPGPRRRSKKAGSTPAEEKEKTSTYQYAEHLGQCVIGHTQTSGRQPAIHCLGGNQRPG</sequence>
<dbReference type="RefSeq" id="YP_010086788.1">
    <property type="nucleotide sequence ID" value="NC_055478.1"/>
</dbReference>
<dbReference type="GeneID" id="65102014"/>
<accession>A0A2D1P844</accession>
<feature type="region of interest" description="Disordered" evidence="1">
    <location>
        <begin position="114"/>
        <end position="140"/>
    </location>
</feature>
<evidence type="ECO:0000256" key="1">
    <source>
        <dbReference type="SAM" id="MobiDB-lite"/>
    </source>
</evidence>
<dbReference type="EMBL" id="KY848691">
    <property type="protein sequence ID" value="ATO87998.1"/>
    <property type="molecule type" value="Genomic_DNA"/>
</dbReference>
<evidence type="ECO:0000313" key="3">
    <source>
        <dbReference type="Proteomes" id="UP000502123"/>
    </source>
</evidence>
<organism evidence="2 3">
    <name type="scientific">Tomato leaf curl Virudhunagar alphasatellite</name>
    <dbReference type="NCBI Taxonomy" id="2048879"/>
    <lineage>
        <taxon>Viruses</taxon>
        <taxon>Viruses incertae sedis</taxon>
        <taxon>Alphasatellitidae</taxon>
        <taxon>Geminialphasatellitinae</taxon>
        <taxon>Clecrusatellite</taxon>
        <taxon>Clecrusatellite solanumvirudhunagarense</taxon>
    </lineage>
</organism>
<proteinExistence type="predicted"/>
<protein>
    <submittedName>
        <fullName evidence="2">Alpha V2</fullName>
    </submittedName>
</protein>